<protein>
    <recommendedName>
        <fullName evidence="2">TadE-like domain-containing protein</fullName>
    </recommendedName>
</protein>
<dbReference type="EMBL" id="LVVZ01000014">
    <property type="protein sequence ID" value="OKL44175.1"/>
    <property type="molecule type" value="Genomic_DNA"/>
</dbReference>
<keyword evidence="1" id="KW-0812">Transmembrane</keyword>
<keyword evidence="1" id="KW-0472">Membrane</keyword>
<dbReference type="AlphaFoldDB" id="A0A1U7JHJ7"/>
<dbReference type="STRING" id="197461.A3843_07050"/>
<comment type="caution">
    <text evidence="3">The sequence shown here is derived from an EMBL/GenBank/DDBJ whole genome shotgun (WGS) entry which is preliminary data.</text>
</comment>
<dbReference type="InterPro" id="IPR012495">
    <property type="entry name" value="TadE-like_dom"/>
</dbReference>
<keyword evidence="1" id="KW-1133">Transmembrane helix</keyword>
<evidence type="ECO:0000313" key="4">
    <source>
        <dbReference type="Proteomes" id="UP000185783"/>
    </source>
</evidence>
<feature type="transmembrane region" description="Helical" evidence="1">
    <location>
        <begin position="21"/>
        <end position="50"/>
    </location>
</feature>
<name>A0A1U7JHJ7_9HYPH</name>
<gene>
    <name evidence="3" type="ORF">A3843_07050</name>
</gene>
<sequence length="180" mass="20355">MKAYGQRFVRRLRGFSKDNRGVTAVEFAMIAMPFFILISAILELGVIFFAGQLLDNATFDAARMVRTGQAQVSSMSKSKIEDLICDRMSGLLCTDRDRLFVEVKNYPSFKDLASAPPLVDSNKKFQPPTTFNLGSRSSVMMVRVVYKWPMVTNWIKDAMQDTADGDRLIISTAIFRNEPY</sequence>
<keyword evidence="4" id="KW-1185">Reference proteome</keyword>
<dbReference type="RefSeq" id="WP_028481773.1">
    <property type="nucleotide sequence ID" value="NZ_LVVZ01000014.1"/>
</dbReference>
<dbReference type="Pfam" id="PF07811">
    <property type="entry name" value="TadE"/>
    <property type="match status" value="1"/>
</dbReference>
<evidence type="ECO:0000256" key="1">
    <source>
        <dbReference type="SAM" id="Phobius"/>
    </source>
</evidence>
<evidence type="ECO:0000313" key="3">
    <source>
        <dbReference type="EMBL" id="OKL44175.1"/>
    </source>
</evidence>
<reference evidence="3 4" key="1">
    <citation type="submission" date="2016-03" db="EMBL/GenBank/DDBJ databases">
        <title>Genome sequence of Nesiotobacter sp. nov., a moderately halophilic alphaproteobacterium isolated from the Yellow Sea, China.</title>
        <authorList>
            <person name="Zhang G."/>
            <person name="Zhang R."/>
        </authorList>
    </citation>
    <scope>NUCLEOTIDE SEQUENCE [LARGE SCALE GENOMIC DNA]</scope>
    <source>
        <strain evidence="3 4">WB1-6</strain>
    </source>
</reference>
<organism evidence="3 4">
    <name type="scientific">Pseudovibrio exalbescens</name>
    <dbReference type="NCBI Taxonomy" id="197461"/>
    <lineage>
        <taxon>Bacteria</taxon>
        <taxon>Pseudomonadati</taxon>
        <taxon>Pseudomonadota</taxon>
        <taxon>Alphaproteobacteria</taxon>
        <taxon>Hyphomicrobiales</taxon>
        <taxon>Stappiaceae</taxon>
        <taxon>Pseudovibrio</taxon>
    </lineage>
</organism>
<accession>A0A1U7JHJ7</accession>
<proteinExistence type="predicted"/>
<evidence type="ECO:0000259" key="2">
    <source>
        <dbReference type="Pfam" id="PF07811"/>
    </source>
</evidence>
<feature type="domain" description="TadE-like" evidence="2">
    <location>
        <begin position="21"/>
        <end position="63"/>
    </location>
</feature>
<dbReference type="Proteomes" id="UP000185783">
    <property type="component" value="Unassembled WGS sequence"/>
</dbReference>